<dbReference type="Pfam" id="PF17210">
    <property type="entry name" value="SdrD_B"/>
    <property type="match status" value="1"/>
</dbReference>
<evidence type="ECO:0000256" key="2">
    <source>
        <dbReference type="ARBA" id="ARBA00022525"/>
    </source>
</evidence>
<evidence type="ECO:0000256" key="1">
    <source>
        <dbReference type="ARBA" id="ARBA00004613"/>
    </source>
</evidence>
<organism evidence="5 6">
    <name type="scientific">Fibrivirga algicola</name>
    <dbReference type="NCBI Taxonomy" id="2950420"/>
    <lineage>
        <taxon>Bacteria</taxon>
        <taxon>Pseudomonadati</taxon>
        <taxon>Bacteroidota</taxon>
        <taxon>Cytophagia</taxon>
        <taxon>Cytophagales</taxon>
        <taxon>Spirosomataceae</taxon>
        <taxon>Fibrivirga</taxon>
    </lineage>
</organism>
<feature type="non-terminal residue" evidence="5">
    <location>
        <position position="91"/>
    </location>
</feature>
<dbReference type="PANTHER" id="PTHR23303">
    <property type="entry name" value="CARBOXYPEPTIDASE REGULATORY REGION-CONTAINING"/>
    <property type="match status" value="1"/>
</dbReference>
<dbReference type="InterPro" id="IPR013783">
    <property type="entry name" value="Ig-like_fold"/>
</dbReference>
<keyword evidence="2" id="KW-0964">Secreted</keyword>
<accession>A0ABX0QRC7</accession>
<evidence type="ECO:0000259" key="4">
    <source>
        <dbReference type="Pfam" id="PF17210"/>
    </source>
</evidence>
<dbReference type="InterPro" id="IPR051417">
    <property type="entry name" value="SDr/BOS_complex"/>
</dbReference>
<dbReference type="Proteomes" id="UP000606008">
    <property type="component" value="Unassembled WGS sequence"/>
</dbReference>
<protein>
    <recommendedName>
        <fullName evidence="4">SD-repeat containing protein B domain-containing protein</fullName>
    </recommendedName>
</protein>
<evidence type="ECO:0000313" key="6">
    <source>
        <dbReference type="Proteomes" id="UP000606008"/>
    </source>
</evidence>
<keyword evidence="3" id="KW-0732">Signal</keyword>
<gene>
    <name evidence="5" type="ORF">F7231_27050</name>
</gene>
<dbReference type="PANTHER" id="PTHR23303:SF15">
    <property type="entry name" value="COLOSSIN-A"/>
    <property type="match status" value="1"/>
</dbReference>
<dbReference type="Gene3D" id="2.60.40.10">
    <property type="entry name" value="Immunoglobulins"/>
    <property type="match status" value="1"/>
</dbReference>
<reference evidence="5" key="1">
    <citation type="submission" date="2024-05" db="EMBL/GenBank/DDBJ databases">
        <authorList>
            <person name="Jung D.-H."/>
        </authorList>
    </citation>
    <scope>NUCLEOTIDE SEQUENCE</scope>
    <source>
        <strain evidence="5">JA-25</strain>
    </source>
</reference>
<proteinExistence type="predicted"/>
<dbReference type="RefSeq" id="WP_166694349.1">
    <property type="nucleotide sequence ID" value="NZ_WAEL01000049.1"/>
</dbReference>
<dbReference type="SUPFAM" id="SSF117074">
    <property type="entry name" value="Hypothetical protein PA1324"/>
    <property type="match status" value="1"/>
</dbReference>
<evidence type="ECO:0000256" key="3">
    <source>
        <dbReference type="ARBA" id="ARBA00022729"/>
    </source>
</evidence>
<feature type="non-terminal residue" evidence="5">
    <location>
        <position position="1"/>
    </location>
</feature>
<name>A0ABX0QRC7_9BACT</name>
<comment type="caution">
    <text evidence="5">The sequence shown here is derived from an EMBL/GenBank/DDBJ whole genome shotgun (WGS) entry which is preliminary data.</text>
</comment>
<feature type="domain" description="SD-repeat containing protein B" evidence="4">
    <location>
        <begin position="21"/>
        <end position="90"/>
    </location>
</feature>
<evidence type="ECO:0000313" key="5">
    <source>
        <dbReference type="EMBL" id="NID13851.1"/>
    </source>
</evidence>
<dbReference type="InterPro" id="IPR033764">
    <property type="entry name" value="Sdr_B"/>
</dbReference>
<sequence length="91" mass="9218">TLSSGESNTTLDAGFYQPTAGLGDYVFEDKNANGIQDAGDVAIPGVVVTLYTNGSAIATTTTNASGLYSFTGLTPATPYVVGFGQPAGYMP</sequence>
<comment type="subcellular location">
    <subcellularLocation>
        <location evidence="1">Secreted</location>
    </subcellularLocation>
</comment>
<keyword evidence="6" id="KW-1185">Reference proteome</keyword>
<dbReference type="EMBL" id="WAEL01000049">
    <property type="protein sequence ID" value="NID13851.1"/>
    <property type="molecule type" value="Genomic_DNA"/>
</dbReference>